<feature type="transmembrane region" description="Helical" evidence="7">
    <location>
        <begin position="176"/>
        <end position="193"/>
    </location>
</feature>
<dbReference type="InterPro" id="IPR004895">
    <property type="entry name" value="Prenylated_rab_accept_PRA1"/>
</dbReference>
<evidence type="ECO:0000313" key="10">
    <source>
        <dbReference type="Proteomes" id="UP001386955"/>
    </source>
</evidence>
<evidence type="ECO:0000256" key="1">
    <source>
        <dbReference type="ARBA" id="ARBA00002501"/>
    </source>
</evidence>
<accession>A0AAN9SDK9</accession>
<evidence type="ECO:0000256" key="7">
    <source>
        <dbReference type="RuleBase" id="RU363107"/>
    </source>
</evidence>
<reference evidence="9 10" key="1">
    <citation type="submission" date="2024-01" db="EMBL/GenBank/DDBJ databases">
        <title>The genomes of 5 underutilized Papilionoideae crops provide insights into root nodulation and disease resistanc.</title>
        <authorList>
            <person name="Jiang F."/>
        </authorList>
    </citation>
    <scope>NUCLEOTIDE SEQUENCE [LARGE SCALE GENOMIC DNA]</scope>
    <source>
        <strain evidence="9">DUOXIRENSHENG_FW03</strain>
        <tissue evidence="9">Leaves</tissue>
    </source>
</reference>
<feature type="transmembrane region" description="Helical" evidence="7">
    <location>
        <begin position="119"/>
        <end position="137"/>
    </location>
</feature>
<keyword evidence="6 7" id="KW-0472">Membrane</keyword>
<dbReference type="PANTHER" id="PTHR38519">
    <property type="entry name" value="PRA1 FAMILY PROTEIN"/>
    <property type="match status" value="1"/>
</dbReference>
<dbReference type="PANTHER" id="PTHR38519:SF3">
    <property type="entry name" value="PRA1 FAMILY PROTEIN"/>
    <property type="match status" value="1"/>
</dbReference>
<gene>
    <name evidence="9" type="ORF">VNO78_15131</name>
</gene>
<dbReference type="GO" id="GO:0005783">
    <property type="term" value="C:endoplasmic reticulum"/>
    <property type="evidence" value="ECO:0007669"/>
    <property type="project" value="UniProtKB-ARBA"/>
</dbReference>
<dbReference type="Proteomes" id="UP001386955">
    <property type="component" value="Unassembled WGS sequence"/>
</dbReference>
<name>A0AAN9SDK9_PSOTE</name>
<protein>
    <recommendedName>
        <fullName evidence="7">PRA1 family protein</fullName>
    </recommendedName>
</protein>
<keyword evidence="4 7" id="KW-0812">Transmembrane</keyword>
<dbReference type="EMBL" id="JAYMYS010000004">
    <property type="protein sequence ID" value="KAK7394599.1"/>
    <property type="molecule type" value="Genomic_DNA"/>
</dbReference>
<feature type="region of interest" description="Disordered" evidence="8">
    <location>
        <begin position="54"/>
        <end position="83"/>
    </location>
</feature>
<comment type="function">
    <text evidence="1 7">May be involved in both secretory and endocytic intracellular trafficking in the endosomal/prevacuolar compartments.</text>
</comment>
<feature type="transmembrane region" description="Helical" evidence="7">
    <location>
        <begin position="199"/>
        <end position="218"/>
    </location>
</feature>
<evidence type="ECO:0000313" key="9">
    <source>
        <dbReference type="EMBL" id="KAK7394599.1"/>
    </source>
</evidence>
<feature type="compositionally biased region" description="Low complexity" evidence="8">
    <location>
        <begin position="63"/>
        <end position="76"/>
    </location>
</feature>
<evidence type="ECO:0000256" key="3">
    <source>
        <dbReference type="ARBA" id="ARBA00006483"/>
    </source>
</evidence>
<evidence type="ECO:0000256" key="5">
    <source>
        <dbReference type="ARBA" id="ARBA00022989"/>
    </source>
</evidence>
<proteinExistence type="inferred from homology"/>
<keyword evidence="10" id="KW-1185">Reference proteome</keyword>
<keyword evidence="5 7" id="KW-1133">Transmembrane helix</keyword>
<keyword evidence="7" id="KW-0813">Transport</keyword>
<evidence type="ECO:0000256" key="8">
    <source>
        <dbReference type="SAM" id="MobiDB-lite"/>
    </source>
</evidence>
<dbReference type="GO" id="GO:0016192">
    <property type="term" value="P:vesicle-mediated transport"/>
    <property type="evidence" value="ECO:0007669"/>
    <property type="project" value="UniProtKB-ARBA"/>
</dbReference>
<feature type="transmembrane region" description="Helical" evidence="7">
    <location>
        <begin position="16"/>
        <end position="33"/>
    </location>
</feature>
<evidence type="ECO:0000256" key="2">
    <source>
        <dbReference type="ARBA" id="ARBA00004127"/>
    </source>
</evidence>
<dbReference type="AlphaFoldDB" id="A0AAN9SDK9"/>
<sequence>MYVHMNFIEFHNMYPSYYYPSSFCGAFGANLWFHRRDISIEQFGDPPKSTSNLMANLGTTQRTPTTSTASAPSSPTLDTYEPKGPHQKLYTDFKIYWPFTVPLTSEAAAIRVIRNLENLGLYYILFVWIILFIVLIPHSKLSLILLVIMTYVTVLYCLLLRANPKSIFLHRTMDKRFVLAFLLFATIALLILTEAGIPLAVTLACVVPLVLVHAVLWVSHHVSVIEDASAPQDLTPFVVHHRCTCEAKGVENV</sequence>
<comment type="similarity">
    <text evidence="3 7">Belongs to the PRA1 family.</text>
</comment>
<organism evidence="9 10">
    <name type="scientific">Psophocarpus tetragonolobus</name>
    <name type="common">Winged bean</name>
    <name type="synonym">Dolichos tetragonolobus</name>
    <dbReference type="NCBI Taxonomy" id="3891"/>
    <lineage>
        <taxon>Eukaryota</taxon>
        <taxon>Viridiplantae</taxon>
        <taxon>Streptophyta</taxon>
        <taxon>Embryophyta</taxon>
        <taxon>Tracheophyta</taxon>
        <taxon>Spermatophyta</taxon>
        <taxon>Magnoliopsida</taxon>
        <taxon>eudicotyledons</taxon>
        <taxon>Gunneridae</taxon>
        <taxon>Pentapetalae</taxon>
        <taxon>rosids</taxon>
        <taxon>fabids</taxon>
        <taxon>Fabales</taxon>
        <taxon>Fabaceae</taxon>
        <taxon>Papilionoideae</taxon>
        <taxon>50 kb inversion clade</taxon>
        <taxon>NPAAA clade</taxon>
        <taxon>indigoferoid/millettioid clade</taxon>
        <taxon>Phaseoleae</taxon>
        <taxon>Psophocarpus</taxon>
    </lineage>
</organism>
<comment type="subcellular location">
    <subcellularLocation>
        <location evidence="2">Endomembrane system</location>
        <topology evidence="2">Multi-pass membrane protein</topology>
    </subcellularLocation>
    <subcellularLocation>
        <location evidence="7">Membrane</location>
        <topology evidence="7">Multi-pass membrane protein</topology>
    </subcellularLocation>
</comment>
<evidence type="ECO:0000256" key="4">
    <source>
        <dbReference type="ARBA" id="ARBA00022692"/>
    </source>
</evidence>
<evidence type="ECO:0000256" key="6">
    <source>
        <dbReference type="ARBA" id="ARBA00023136"/>
    </source>
</evidence>
<dbReference type="Pfam" id="PF03208">
    <property type="entry name" value="PRA1"/>
    <property type="match status" value="1"/>
</dbReference>
<comment type="caution">
    <text evidence="9">The sequence shown here is derived from an EMBL/GenBank/DDBJ whole genome shotgun (WGS) entry which is preliminary data.</text>
</comment>
<feature type="transmembrane region" description="Helical" evidence="7">
    <location>
        <begin position="143"/>
        <end position="164"/>
    </location>
</feature>
<dbReference type="GO" id="GO:0016020">
    <property type="term" value="C:membrane"/>
    <property type="evidence" value="ECO:0007669"/>
    <property type="project" value="UniProtKB-SubCell"/>
</dbReference>